<dbReference type="OrthoDB" id="881447at2"/>
<dbReference type="Proteomes" id="UP000284250">
    <property type="component" value="Unassembled WGS sequence"/>
</dbReference>
<dbReference type="AlphaFoldDB" id="A0A418QXB5"/>
<keyword evidence="2" id="KW-1185">Reference proteome</keyword>
<reference evidence="1 2" key="1">
    <citation type="submission" date="2019-01" db="EMBL/GenBank/DDBJ databases">
        <title>Hymenobacter humicola sp. nov., isolated from soils in Antarctica.</title>
        <authorList>
            <person name="Sedlacek I."/>
            <person name="Holochova P."/>
            <person name="Kralova S."/>
            <person name="Pantucek R."/>
            <person name="Stankova E."/>
            <person name="Vrbovska V."/>
            <person name="Kristofova L."/>
            <person name="Svec P."/>
            <person name="Busse H.-J."/>
        </authorList>
    </citation>
    <scope>NUCLEOTIDE SEQUENCE [LARGE SCALE GENOMIC DNA]</scope>
    <source>
        <strain evidence="1 2">CCM 8852</strain>
    </source>
</reference>
<protein>
    <submittedName>
        <fullName evidence="1">Uncharacterized protein</fullName>
    </submittedName>
</protein>
<name>A0A418QXB5_9BACT</name>
<dbReference type="EMBL" id="QYCN01000015">
    <property type="protein sequence ID" value="RIY09820.1"/>
    <property type="molecule type" value="Genomic_DNA"/>
</dbReference>
<sequence length="139" mass="15284">MAFPVELLTDRAMCDTALADLQTELDDLTFRQTSYDHRDDKATARATDISAEIIILDQDISSLTAQLATLASDSKYRLRREAELRAAVKRRGDLGAAQTTRGPVVAFRLAVDLRQVVAQVTELTQAKTEVTAHRATLPA</sequence>
<comment type="caution">
    <text evidence="1">The sequence shown here is derived from an EMBL/GenBank/DDBJ whole genome shotgun (WGS) entry which is preliminary data.</text>
</comment>
<organism evidence="1 2">
    <name type="scientific">Hymenobacter rubripertinctus</name>
    <dbReference type="NCBI Taxonomy" id="2029981"/>
    <lineage>
        <taxon>Bacteria</taxon>
        <taxon>Pseudomonadati</taxon>
        <taxon>Bacteroidota</taxon>
        <taxon>Cytophagia</taxon>
        <taxon>Cytophagales</taxon>
        <taxon>Hymenobacteraceae</taxon>
        <taxon>Hymenobacter</taxon>
    </lineage>
</organism>
<gene>
    <name evidence="1" type="ORF">D0T11_11665</name>
</gene>
<evidence type="ECO:0000313" key="1">
    <source>
        <dbReference type="EMBL" id="RIY09820.1"/>
    </source>
</evidence>
<dbReference type="RefSeq" id="WP_119655965.1">
    <property type="nucleotide sequence ID" value="NZ_JBHUOI010000010.1"/>
</dbReference>
<proteinExistence type="predicted"/>
<accession>A0A418QXB5</accession>
<evidence type="ECO:0000313" key="2">
    <source>
        <dbReference type="Proteomes" id="UP000284250"/>
    </source>
</evidence>